<keyword evidence="1" id="KW-0238">DNA-binding</keyword>
<dbReference type="GO" id="GO:0005829">
    <property type="term" value="C:cytosol"/>
    <property type="evidence" value="ECO:0007669"/>
    <property type="project" value="TreeGrafter"/>
</dbReference>
<reference evidence="4 5" key="1">
    <citation type="submission" date="2019-06" db="EMBL/GenBank/DDBJ databases">
        <title>Sequencing the genomes of 1000 actinobacteria strains.</title>
        <authorList>
            <person name="Klenk H.-P."/>
        </authorList>
    </citation>
    <scope>NUCLEOTIDE SEQUENCE [LARGE SCALE GENOMIC DNA]</scope>
    <source>
        <strain evidence="4 5">DSM 8803</strain>
    </source>
</reference>
<protein>
    <submittedName>
        <fullName evidence="4">XRE family transcriptional regulator</fullName>
    </submittedName>
</protein>
<comment type="caution">
    <text evidence="4">The sequence shown here is derived from an EMBL/GenBank/DDBJ whole genome shotgun (WGS) entry which is preliminary data.</text>
</comment>
<feature type="domain" description="HTH cro/C1-type" evidence="3">
    <location>
        <begin position="21"/>
        <end position="75"/>
    </location>
</feature>
<dbReference type="Gene3D" id="1.10.260.40">
    <property type="entry name" value="lambda repressor-like DNA-binding domains"/>
    <property type="match status" value="1"/>
</dbReference>
<dbReference type="InterPro" id="IPR050807">
    <property type="entry name" value="TransReg_Diox_bact_type"/>
</dbReference>
<name>A0A542Y6K9_9MICO</name>
<feature type="region of interest" description="Disordered" evidence="2">
    <location>
        <begin position="1"/>
        <end position="20"/>
    </location>
</feature>
<dbReference type="SUPFAM" id="SSF51182">
    <property type="entry name" value="RmlC-like cupins"/>
    <property type="match status" value="1"/>
</dbReference>
<dbReference type="SUPFAM" id="SSF47413">
    <property type="entry name" value="lambda repressor-like DNA-binding domains"/>
    <property type="match status" value="1"/>
</dbReference>
<dbReference type="InterPro" id="IPR011051">
    <property type="entry name" value="RmlC_Cupin_sf"/>
</dbReference>
<accession>A0A542Y6K9</accession>
<dbReference type="CDD" id="cd00093">
    <property type="entry name" value="HTH_XRE"/>
    <property type="match status" value="1"/>
</dbReference>
<dbReference type="Pfam" id="PF01381">
    <property type="entry name" value="HTH_3"/>
    <property type="match status" value="1"/>
</dbReference>
<evidence type="ECO:0000256" key="2">
    <source>
        <dbReference type="SAM" id="MobiDB-lite"/>
    </source>
</evidence>
<dbReference type="CDD" id="cd02209">
    <property type="entry name" value="cupin_XRE_C"/>
    <property type="match status" value="1"/>
</dbReference>
<dbReference type="Proteomes" id="UP000319094">
    <property type="component" value="Unassembled WGS sequence"/>
</dbReference>
<keyword evidence="5" id="KW-1185">Reference proteome</keyword>
<dbReference type="InterPro" id="IPR001387">
    <property type="entry name" value="Cro/C1-type_HTH"/>
</dbReference>
<proteinExistence type="predicted"/>
<gene>
    <name evidence="4" type="ORF">FB468_1676</name>
</gene>
<dbReference type="AlphaFoldDB" id="A0A542Y6K9"/>
<dbReference type="PROSITE" id="PS50943">
    <property type="entry name" value="HTH_CROC1"/>
    <property type="match status" value="1"/>
</dbReference>
<evidence type="ECO:0000313" key="4">
    <source>
        <dbReference type="EMBL" id="TQL43647.1"/>
    </source>
</evidence>
<dbReference type="STRING" id="55969.SD72_08845"/>
<dbReference type="SMART" id="SM00530">
    <property type="entry name" value="HTH_XRE"/>
    <property type="match status" value="1"/>
</dbReference>
<dbReference type="InterPro" id="IPR010982">
    <property type="entry name" value="Lambda_DNA-bd_dom_sf"/>
</dbReference>
<dbReference type="GO" id="GO:0003677">
    <property type="term" value="F:DNA binding"/>
    <property type="evidence" value="ECO:0007669"/>
    <property type="project" value="UniProtKB-KW"/>
</dbReference>
<evidence type="ECO:0000313" key="5">
    <source>
        <dbReference type="Proteomes" id="UP000319094"/>
    </source>
</evidence>
<dbReference type="Gene3D" id="2.60.120.10">
    <property type="entry name" value="Jelly Rolls"/>
    <property type="match status" value="1"/>
</dbReference>
<dbReference type="InterPro" id="IPR014710">
    <property type="entry name" value="RmlC-like_jellyroll"/>
</dbReference>
<dbReference type="PANTHER" id="PTHR46797:SF1">
    <property type="entry name" value="METHYLPHOSPHONATE SYNTHASE"/>
    <property type="match status" value="1"/>
</dbReference>
<dbReference type="InterPro" id="IPR013096">
    <property type="entry name" value="Cupin_2"/>
</dbReference>
<organism evidence="4 5">
    <name type="scientific">Leucobacter komagatae</name>
    <dbReference type="NCBI Taxonomy" id="55969"/>
    <lineage>
        <taxon>Bacteria</taxon>
        <taxon>Bacillati</taxon>
        <taxon>Actinomycetota</taxon>
        <taxon>Actinomycetes</taxon>
        <taxon>Micrococcales</taxon>
        <taxon>Microbacteriaceae</taxon>
        <taxon>Leucobacter</taxon>
    </lineage>
</organism>
<dbReference type="Pfam" id="PF07883">
    <property type="entry name" value="Cupin_2"/>
    <property type="match status" value="1"/>
</dbReference>
<sequence length="199" mass="21698">MGVSKERDAPNAEVAALGRELRDERQRQGLSLNALSQRSGVSFGLISQLERGLGNPSFLALKRLAEALGIPISRFLEGGADRDDLVVRADERTMLPVLESEPESQLVVRELLTPGRRSSLQVIRSTLPPGFTNEGKAFRHLGTECVVVESGTLTVVHGERRVELEPGDAMTYPCSVPHWWANTTAEPCVVLGAVTPFEQ</sequence>
<dbReference type="EMBL" id="VFON01000001">
    <property type="protein sequence ID" value="TQL43647.1"/>
    <property type="molecule type" value="Genomic_DNA"/>
</dbReference>
<feature type="compositionally biased region" description="Basic and acidic residues" evidence="2">
    <location>
        <begin position="1"/>
        <end position="10"/>
    </location>
</feature>
<dbReference type="PANTHER" id="PTHR46797">
    <property type="entry name" value="HTH-TYPE TRANSCRIPTIONAL REGULATOR"/>
    <property type="match status" value="1"/>
</dbReference>
<evidence type="ECO:0000256" key="1">
    <source>
        <dbReference type="ARBA" id="ARBA00023125"/>
    </source>
</evidence>
<evidence type="ECO:0000259" key="3">
    <source>
        <dbReference type="PROSITE" id="PS50943"/>
    </source>
</evidence>
<dbReference type="GO" id="GO:0003700">
    <property type="term" value="F:DNA-binding transcription factor activity"/>
    <property type="evidence" value="ECO:0007669"/>
    <property type="project" value="TreeGrafter"/>
</dbReference>